<evidence type="ECO:0000313" key="3">
    <source>
        <dbReference type="Proteomes" id="UP000321419"/>
    </source>
</evidence>
<organism evidence="2 3">
    <name type="scientific">Pseudoalteromonas espejiana</name>
    <dbReference type="NCBI Taxonomy" id="28107"/>
    <lineage>
        <taxon>Bacteria</taxon>
        <taxon>Pseudomonadati</taxon>
        <taxon>Pseudomonadota</taxon>
        <taxon>Gammaproteobacteria</taxon>
        <taxon>Alteromonadales</taxon>
        <taxon>Pseudoalteromonadaceae</taxon>
        <taxon>Pseudoalteromonas</taxon>
    </lineage>
</organism>
<keyword evidence="3" id="KW-1185">Reference proteome</keyword>
<keyword evidence="1" id="KW-1133">Transmembrane helix</keyword>
<sequence>MQSNHSKFQPNKWSLLNLAVVLILASAFYYLGQFSVFHSILLSLICFISFLTLLIIKRWKAYINYLKAIGDEIDRDRFYLGEHIVSMVPYRNLQITVHARMDESALLIKKANCYISINLKDICSFEPTEYFGRPIAKVILADNKNLAPALYVPWSEEMALTQSKSHG</sequence>
<dbReference type="EMBL" id="BJUM01000020">
    <property type="protein sequence ID" value="GEK55461.1"/>
    <property type="molecule type" value="Genomic_DNA"/>
</dbReference>
<feature type="transmembrane region" description="Helical" evidence="1">
    <location>
        <begin position="12"/>
        <end position="31"/>
    </location>
</feature>
<accession>A0A510XXV6</accession>
<gene>
    <name evidence="2" type="ORF">PES01_23060</name>
</gene>
<dbReference type="OrthoDB" id="9882269at2"/>
<proteinExistence type="predicted"/>
<reference evidence="2 3" key="1">
    <citation type="submission" date="2019-07" db="EMBL/GenBank/DDBJ databases">
        <title>Whole genome shotgun sequence of Pseudoalteromonas espejiana NBRC 102222.</title>
        <authorList>
            <person name="Hosoyama A."/>
            <person name="Uohara A."/>
            <person name="Ohji S."/>
            <person name="Ichikawa N."/>
        </authorList>
    </citation>
    <scope>NUCLEOTIDE SEQUENCE [LARGE SCALE GENOMIC DNA]</scope>
    <source>
        <strain evidence="2 3">NBRC 102222</strain>
    </source>
</reference>
<feature type="transmembrane region" description="Helical" evidence="1">
    <location>
        <begin position="37"/>
        <end position="56"/>
    </location>
</feature>
<dbReference type="AlphaFoldDB" id="A0A510XXV6"/>
<protein>
    <submittedName>
        <fullName evidence="2">Uncharacterized protein</fullName>
    </submittedName>
</protein>
<dbReference type="RefSeq" id="WP_089348084.1">
    <property type="nucleotide sequence ID" value="NZ_BJUM01000020.1"/>
</dbReference>
<keyword evidence="1" id="KW-0472">Membrane</keyword>
<dbReference type="Proteomes" id="UP000321419">
    <property type="component" value="Unassembled WGS sequence"/>
</dbReference>
<name>A0A510XXV6_9GAMM</name>
<keyword evidence="1" id="KW-0812">Transmembrane</keyword>
<evidence type="ECO:0000313" key="2">
    <source>
        <dbReference type="EMBL" id="GEK55461.1"/>
    </source>
</evidence>
<evidence type="ECO:0000256" key="1">
    <source>
        <dbReference type="SAM" id="Phobius"/>
    </source>
</evidence>
<comment type="caution">
    <text evidence="2">The sequence shown here is derived from an EMBL/GenBank/DDBJ whole genome shotgun (WGS) entry which is preliminary data.</text>
</comment>